<accession>A0A7G5XG05</accession>
<reference evidence="3" key="1">
    <citation type="submission" date="2020-08" db="EMBL/GenBank/DDBJ databases">
        <title>Lacibacter sp. S13-6-6 genome sequencing.</title>
        <authorList>
            <person name="Jin L."/>
        </authorList>
    </citation>
    <scope>NUCLEOTIDE SEQUENCE [LARGE SCALE GENOMIC DNA]</scope>
    <source>
        <strain evidence="3">S13-6-6</strain>
    </source>
</reference>
<evidence type="ECO:0000313" key="3">
    <source>
        <dbReference type="Proteomes" id="UP000515344"/>
    </source>
</evidence>
<keyword evidence="1" id="KW-1133">Transmembrane helix</keyword>
<dbReference type="EMBL" id="CP060007">
    <property type="protein sequence ID" value="QNA44408.1"/>
    <property type="molecule type" value="Genomic_DNA"/>
</dbReference>
<evidence type="ECO:0008006" key="4">
    <source>
        <dbReference type="Google" id="ProtNLM"/>
    </source>
</evidence>
<sequence>MKNLFKKAVWVLPGLVLGAVGGFFYWKFYGCDGTCLITSSPVRSMIYFGVMGAIVNNMFKPKREETKESTGVSNNN</sequence>
<name>A0A7G5XG05_9BACT</name>
<keyword evidence="1" id="KW-0472">Membrane</keyword>
<dbReference type="AlphaFoldDB" id="A0A7G5XG05"/>
<gene>
    <name evidence="2" type="ORF">H4075_20475</name>
</gene>
<evidence type="ECO:0000256" key="1">
    <source>
        <dbReference type="SAM" id="Phobius"/>
    </source>
</evidence>
<dbReference type="KEGG" id="lacs:H4075_20475"/>
<keyword evidence="1" id="KW-0812">Transmembrane</keyword>
<protein>
    <recommendedName>
        <fullName evidence="4">YtxH domain-containing protein</fullName>
    </recommendedName>
</protein>
<feature type="transmembrane region" description="Helical" evidence="1">
    <location>
        <begin position="41"/>
        <end position="59"/>
    </location>
</feature>
<dbReference type="RefSeq" id="WP_182802670.1">
    <property type="nucleotide sequence ID" value="NZ_CP060007.1"/>
</dbReference>
<dbReference type="Proteomes" id="UP000515344">
    <property type="component" value="Chromosome"/>
</dbReference>
<keyword evidence="3" id="KW-1185">Reference proteome</keyword>
<evidence type="ECO:0000313" key="2">
    <source>
        <dbReference type="EMBL" id="QNA44408.1"/>
    </source>
</evidence>
<organism evidence="2 3">
    <name type="scientific">Lacibacter sediminis</name>
    <dbReference type="NCBI Taxonomy" id="2760713"/>
    <lineage>
        <taxon>Bacteria</taxon>
        <taxon>Pseudomonadati</taxon>
        <taxon>Bacteroidota</taxon>
        <taxon>Chitinophagia</taxon>
        <taxon>Chitinophagales</taxon>
        <taxon>Chitinophagaceae</taxon>
        <taxon>Lacibacter</taxon>
    </lineage>
</organism>
<feature type="transmembrane region" description="Helical" evidence="1">
    <location>
        <begin position="9"/>
        <end position="29"/>
    </location>
</feature>
<proteinExistence type="predicted"/>